<protein>
    <submittedName>
        <fullName evidence="3">Putative homoserine dehydrogenase-like protein</fullName>
    </submittedName>
</protein>
<evidence type="ECO:0000313" key="4">
    <source>
        <dbReference type="Proteomes" id="UP000245390"/>
    </source>
</evidence>
<dbReference type="PANTHER" id="PTHR37850">
    <property type="entry name" value="STRU PROTEIN"/>
    <property type="match status" value="1"/>
</dbReference>
<dbReference type="OrthoDB" id="9777844at2"/>
<dbReference type="Pfam" id="PF03447">
    <property type="entry name" value="NAD_binding_3"/>
    <property type="match status" value="1"/>
</dbReference>
<dbReference type="Proteomes" id="UP000245390">
    <property type="component" value="Unassembled WGS sequence"/>
</dbReference>
<organism evidence="3 4">
    <name type="scientific">Silicimonas algicola</name>
    <dbReference type="NCBI Taxonomy" id="1826607"/>
    <lineage>
        <taxon>Bacteria</taxon>
        <taxon>Pseudomonadati</taxon>
        <taxon>Pseudomonadota</taxon>
        <taxon>Alphaproteobacteria</taxon>
        <taxon>Rhodobacterales</taxon>
        <taxon>Paracoccaceae</taxon>
    </lineage>
</organism>
<dbReference type="InterPro" id="IPR048423">
    <property type="entry name" value="DRL_cat"/>
</dbReference>
<accession>A0A316FVN5</accession>
<comment type="caution">
    <text evidence="3">The sequence shown here is derived from an EMBL/GenBank/DDBJ whole genome shotgun (WGS) entry which is preliminary data.</text>
</comment>
<gene>
    <name evidence="3" type="ORF">C8D95_1173</name>
</gene>
<keyword evidence="4" id="KW-1185">Reference proteome</keyword>
<feature type="domain" description="Oxidoreductase DRL-like catalytic" evidence="2">
    <location>
        <begin position="162"/>
        <end position="325"/>
    </location>
</feature>
<dbReference type="KEGG" id="salo:EF888_11080"/>
<dbReference type="PANTHER" id="PTHR37850:SF1">
    <property type="entry name" value="SAF DOMAIN PROTEIN"/>
    <property type="match status" value="1"/>
</dbReference>
<dbReference type="InterPro" id="IPR005106">
    <property type="entry name" value="Asp/hSer_DH_NAD-bd"/>
</dbReference>
<feature type="domain" description="Aspartate/homoserine dehydrogenase NAD-binding" evidence="1">
    <location>
        <begin position="29"/>
        <end position="155"/>
    </location>
</feature>
<evidence type="ECO:0000313" key="3">
    <source>
        <dbReference type="EMBL" id="PWK51660.1"/>
    </source>
</evidence>
<dbReference type="RefSeq" id="WP_109761223.1">
    <property type="nucleotide sequence ID" value="NZ_CP034588.1"/>
</dbReference>
<evidence type="ECO:0000259" key="1">
    <source>
        <dbReference type="Pfam" id="PF03447"/>
    </source>
</evidence>
<dbReference type="InterPro" id="IPR036291">
    <property type="entry name" value="NAD(P)-bd_dom_sf"/>
</dbReference>
<proteinExistence type="predicted"/>
<dbReference type="EMBL" id="QGGV01000017">
    <property type="protein sequence ID" value="PWK51660.1"/>
    <property type="molecule type" value="Genomic_DNA"/>
</dbReference>
<dbReference type="SUPFAM" id="SSF51735">
    <property type="entry name" value="NAD(P)-binding Rossmann-fold domains"/>
    <property type="match status" value="1"/>
</dbReference>
<dbReference type="GO" id="GO:0016491">
    <property type="term" value="F:oxidoreductase activity"/>
    <property type="evidence" value="ECO:0007669"/>
    <property type="project" value="InterPro"/>
</dbReference>
<dbReference type="GO" id="GO:0050661">
    <property type="term" value="F:NADP binding"/>
    <property type="evidence" value="ECO:0007669"/>
    <property type="project" value="InterPro"/>
</dbReference>
<sequence>MTYSLVPDATPLPTRLARLERPIAVCVVGIGSIGNGLAYQLHHTPGFKLAGIADINLEKALKCAERLGLSYRVVESAKELAESQVAGDVAVSADGALIAGMEDADVMIEASNAVIGGARHAEAAISSGNHVVMMNYEAELMYGPHLLQRARAAGLIYTCADGDQPTVIKTLVDEIVFWGFEPVMLGNMKGFHDLYSDPTKIAPEADKRNLDHKMCASYTDGSKLGVEMAVVANALGGRVARPGMTGPRIASIHNIFEAFDFTAMWQPGDAPIVDYVLGARPVGGVFVIGHTPEEFQQFTLSWYPPDMGPGPFYLFYRPYHLGHIEALRCVAEAVLDSTARLAPWTGLRTNVVCYAKRDLKAGDVLDGMGGYLTYGFVENLDEADSLGGEGVPQLICDGLELKREIKKDARILMSDCAARPDDERFSLYRDSLVIGAKATA</sequence>
<dbReference type="AlphaFoldDB" id="A0A316FVN5"/>
<dbReference type="Gene3D" id="3.40.50.720">
    <property type="entry name" value="NAD(P)-binding Rossmann-like Domain"/>
    <property type="match status" value="1"/>
</dbReference>
<reference evidence="3 4" key="1">
    <citation type="submission" date="2018-05" db="EMBL/GenBank/DDBJ databases">
        <title>Genomic Encyclopedia of Type Strains, Phase IV (KMG-IV): sequencing the most valuable type-strain genomes for metagenomic binning, comparative biology and taxonomic classification.</title>
        <authorList>
            <person name="Goeker M."/>
        </authorList>
    </citation>
    <scope>NUCLEOTIDE SEQUENCE [LARGE SCALE GENOMIC DNA]</scope>
    <source>
        <strain evidence="3 4">DSM 103371</strain>
    </source>
</reference>
<dbReference type="Pfam" id="PF21135">
    <property type="entry name" value="DRL_cat"/>
    <property type="match status" value="1"/>
</dbReference>
<evidence type="ECO:0000259" key="2">
    <source>
        <dbReference type="Pfam" id="PF21135"/>
    </source>
</evidence>
<name>A0A316FVN5_9RHOB</name>